<dbReference type="AlphaFoldDB" id="I7GKM5"/>
<dbReference type="EMBL" id="AB170442">
    <property type="protein sequence ID" value="BAE87505.1"/>
    <property type="molecule type" value="mRNA"/>
</dbReference>
<name>I7GKM5_MACFA</name>
<evidence type="ECO:0000313" key="1">
    <source>
        <dbReference type="EMBL" id="BAE87505.1"/>
    </source>
</evidence>
<sequence>MVTCSLAFPSICWLCELRASLDTWKGARDSCERDFELAEYFGFLHVLRV</sequence>
<proteinExistence type="evidence at transcript level"/>
<protein>
    <submittedName>
        <fullName evidence="1">Macaca fascicularis brain cDNA clone: QmoA-10909, similar to human arrestin domain containing 4 (ARRDC4), mRNA, RefSeq: NM_183376.1</fullName>
    </submittedName>
</protein>
<accession>I7GKM5</accession>
<organism evidence="1">
    <name type="scientific">Macaca fascicularis</name>
    <name type="common">Crab-eating macaque</name>
    <name type="synonym">Cynomolgus monkey</name>
    <dbReference type="NCBI Taxonomy" id="9541"/>
    <lineage>
        <taxon>Eukaryota</taxon>
        <taxon>Metazoa</taxon>
        <taxon>Chordata</taxon>
        <taxon>Craniata</taxon>
        <taxon>Vertebrata</taxon>
        <taxon>Euteleostomi</taxon>
        <taxon>Mammalia</taxon>
        <taxon>Eutheria</taxon>
        <taxon>Euarchontoglires</taxon>
        <taxon>Primates</taxon>
        <taxon>Haplorrhini</taxon>
        <taxon>Catarrhini</taxon>
        <taxon>Cercopithecidae</taxon>
        <taxon>Cercopithecinae</taxon>
        <taxon>Macaca</taxon>
    </lineage>
</organism>
<reference evidence="1" key="1">
    <citation type="journal article" date="2007" name="PLoS Biol.">
        <title>Rate of evolution in brain-expressed genes in humans and other primates.</title>
        <authorList>
            <person name="Wang H.-Y."/>
            <person name="Chien H.-C."/>
            <person name="Osada N."/>
            <person name="Hashimoto K."/>
            <person name="Sugano S."/>
            <person name="Gojobori T."/>
            <person name="Chou C.-K."/>
            <person name="Tsai S.-F."/>
            <person name="Wu C.-I."/>
            <person name="Shen C.-K.J."/>
        </authorList>
    </citation>
    <scope>NUCLEOTIDE SEQUENCE</scope>
</reference>